<proteinExistence type="predicted"/>
<evidence type="ECO:0000313" key="2">
    <source>
        <dbReference type="EMBL" id="EPS95491.1"/>
    </source>
</evidence>
<evidence type="ECO:0000313" key="3">
    <source>
        <dbReference type="Proteomes" id="UP000015241"/>
    </source>
</evidence>
<gene>
    <name evidence="2" type="ORF">FOMPIDRAFT_1025786</name>
</gene>
<sequence length="91" mass="9832">MVLRSASSVRQLSQPGRVDTTATPVETHACGKVIRRAHAGALYLTSRCTNARLRHVCHGPGNLNRVLIASPAPLFLAKPAFLAAHQSKRPR</sequence>
<organism evidence="2 3">
    <name type="scientific">Fomitopsis schrenkii</name>
    <name type="common">Brown rot fungus</name>
    <dbReference type="NCBI Taxonomy" id="2126942"/>
    <lineage>
        <taxon>Eukaryota</taxon>
        <taxon>Fungi</taxon>
        <taxon>Dikarya</taxon>
        <taxon>Basidiomycota</taxon>
        <taxon>Agaricomycotina</taxon>
        <taxon>Agaricomycetes</taxon>
        <taxon>Polyporales</taxon>
        <taxon>Fomitopsis</taxon>
    </lineage>
</organism>
<dbReference type="Proteomes" id="UP000015241">
    <property type="component" value="Unassembled WGS sequence"/>
</dbReference>
<dbReference type="InParanoid" id="S8DQA2"/>
<dbReference type="AlphaFoldDB" id="S8DQA2"/>
<accession>S8DQA2</accession>
<keyword evidence="3" id="KW-1185">Reference proteome</keyword>
<dbReference type="HOGENOM" id="CLU_2427071_0_0_1"/>
<feature type="region of interest" description="Disordered" evidence="1">
    <location>
        <begin position="1"/>
        <end position="23"/>
    </location>
</feature>
<name>S8DQA2_FOMSC</name>
<protein>
    <submittedName>
        <fullName evidence="2">Uncharacterized protein</fullName>
    </submittedName>
</protein>
<reference evidence="2 3" key="1">
    <citation type="journal article" date="2012" name="Science">
        <title>The Paleozoic origin of enzymatic lignin decomposition reconstructed from 31 fungal genomes.</title>
        <authorList>
            <person name="Floudas D."/>
            <person name="Binder M."/>
            <person name="Riley R."/>
            <person name="Barry K."/>
            <person name="Blanchette R.A."/>
            <person name="Henrissat B."/>
            <person name="Martinez A.T."/>
            <person name="Otillar R."/>
            <person name="Spatafora J.W."/>
            <person name="Yadav J.S."/>
            <person name="Aerts A."/>
            <person name="Benoit I."/>
            <person name="Boyd A."/>
            <person name="Carlson A."/>
            <person name="Copeland A."/>
            <person name="Coutinho P.M."/>
            <person name="de Vries R.P."/>
            <person name="Ferreira P."/>
            <person name="Findley K."/>
            <person name="Foster B."/>
            <person name="Gaskell J."/>
            <person name="Glotzer D."/>
            <person name="Gorecki P."/>
            <person name="Heitman J."/>
            <person name="Hesse C."/>
            <person name="Hori C."/>
            <person name="Igarashi K."/>
            <person name="Jurgens J.A."/>
            <person name="Kallen N."/>
            <person name="Kersten P."/>
            <person name="Kohler A."/>
            <person name="Kuees U."/>
            <person name="Kumar T.K.A."/>
            <person name="Kuo A."/>
            <person name="LaButti K."/>
            <person name="Larrondo L.F."/>
            <person name="Lindquist E."/>
            <person name="Ling A."/>
            <person name="Lombard V."/>
            <person name="Lucas S."/>
            <person name="Lundell T."/>
            <person name="Martin R."/>
            <person name="McLaughlin D.J."/>
            <person name="Morgenstern I."/>
            <person name="Morin E."/>
            <person name="Murat C."/>
            <person name="Nagy L.G."/>
            <person name="Nolan M."/>
            <person name="Ohm R.A."/>
            <person name="Patyshakuliyeva A."/>
            <person name="Rokas A."/>
            <person name="Ruiz-Duenas F.J."/>
            <person name="Sabat G."/>
            <person name="Salamov A."/>
            <person name="Samejima M."/>
            <person name="Schmutz J."/>
            <person name="Slot J.C."/>
            <person name="St John F."/>
            <person name="Stenlid J."/>
            <person name="Sun H."/>
            <person name="Sun S."/>
            <person name="Syed K."/>
            <person name="Tsang A."/>
            <person name="Wiebenga A."/>
            <person name="Young D."/>
            <person name="Pisabarro A."/>
            <person name="Eastwood D.C."/>
            <person name="Martin F."/>
            <person name="Cullen D."/>
            <person name="Grigoriev I.V."/>
            <person name="Hibbett D.S."/>
        </authorList>
    </citation>
    <scope>NUCLEOTIDE SEQUENCE</scope>
    <source>
        <strain evidence="3">FP-58527</strain>
    </source>
</reference>
<evidence type="ECO:0000256" key="1">
    <source>
        <dbReference type="SAM" id="MobiDB-lite"/>
    </source>
</evidence>
<dbReference type="EMBL" id="KE504206">
    <property type="protein sequence ID" value="EPS95491.1"/>
    <property type="molecule type" value="Genomic_DNA"/>
</dbReference>